<comment type="caution">
    <text evidence="1">The sequence shown here is derived from an EMBL/GenBank/DDBJ whole genome shotgun (WGS) entry which is preliminary data.</text>
</comment>
<sequence length="282" mass="33246">MFGYVTVNKPEIKFKDFDVYRSFYCGLCRELRERYGIPGQISLTYDMTFVVLLLSALYEPPTKKGTSRCVVHPLKPQPVRKNTVTEYCADMNVILTYYKCMDDWQDEHKPLRYAYAGILKNCGNMHMSAYPEKIQRIRNALEELSSLEKQGETDVDRVAGCSGRIMEEILAFRKDVWESSLRRLGFYLGKFIYILDAYDDVEKDAENGNYNPFLEKYKIEGFEEEVRRLLMMMLAECCREFEKLPILRYGDILRNILYSGVWCRFAAIGQKRREEREKEKKC</sequence>
<evidence type="ECO:0000313" key="1">
    <source>
        <dbReference type="EMBL" id="RCH41870.1"/>
    </source>
</evidence>
<dbReference type="InterPro" id="IPR043740">
    <property type="entry name" value="DUF5685"/>
</dbReference>
<dbReference type="RefSeq" id="WP_015525968.1">
    <property type="nucleotide sequence ID" value="NZ_PSQG01000032.1"/>
</dbReference>
<dbReference type="AlphaFoldDB" id="A0A367FTU0"/>
<protein>
    <submittedName>
        <fullName evidence="1">Uncharacterized protein</fullName>
    </submittedName>
</protein>
<evidence type="ECO:0000313" key="2">
    <source>
        <dbReference type="Proteomes" id="UP000253208"/>
    </source>
</evidence>
<reference evidence="1 2" key="1">
    <citation type="submission" date="2018-02" db="EMBL/GenBank/DDBJ databases">
        <title>Complete genome sequencing of Faecalibacterium prausnitzii strains isolated from the human gut.</title>
        <authorList>
            <person name="Fitzgerald B.C."/>
            <person name="Shkoporov A.N."/>
            <person name="Ross P.R."/>
            <person name="Hill C."/>
        </authorList>
    </citation>
    <scope>NUCLEOTIDE SEQUENCE [LARGE SCALE GENOMIC DNA]</scope>
    <source>
        <strain evidence="1 2">APC942/31-1</strain>
    </source>
</reference>
<dbReference type="Pfam" id="PF18937">
    <property type="entry name" value="DUF5685"/>
    <property type="match status" value="1"/>
</dbReference>
<dbReference type="Proteomes" id="UP000253208">
    <property type="component" value="Unassembled WGS sequence"/>
</dbReference>
<dbReference type="EMBL" id="PSQG01000032">
    <property type="protein sequence ID" value="RCH41870.1"/>
    <property type="molecule type" value="Genomic_DNA"/>
</dbReference>
<gene>
    <name evidence="1" type="ORF">C4886_16435</name>
</gene>
<accession>A0A367FTU0</accession>
<proteinExistence type="predicted"/>
<organism evidence="1 2">
    <name type="scientific">Blautia obeum</name>
    <dbReference type="NCBI Taxonomy" id="40520"/>
    <lineage>
        <taxon>Bacteria</taxon>
        <taxon>Bacillati</taxon>
        <taxon>Bacillota</taxon>
        <taxon>Clostridia</taxon>
        <taxon>Lachnospirales</taxon>
        <taxon>Lachnospiraceae</taxon>
        <taxon>Blautia</taxon>
    </lineage>
</organism>
<name>A0A367FTU0_9FIRM</name>